<dbReference type="InterPro" id="IPR002575">
    <property type="entry name" value="Aminoglycoside_PTrfase"/>
</dbReference>
<accession>A0A6L9SHL2</accession>
<reference evidence="2 3" key="1">
    <citation type="submission" date="2020-02" db="EMBL/GenBank/DDBJ databases">
        <authorList>
            <person name="Li X.-J."/>
            <person name="Han X.-M."/>
        </authorList>
    </citation>
    <scope>NUCLEOTIDE SEQUENCE [LARGE SCALE GENOMIC DNA]</scope>
    <source>
        <strain evidence="2 3">CCTCC AB 2017055</strain>
    </source>
</reference>
<feature type="domain" description="Aminoglycoside phosphotransferase" evidence="1">
    <location>
        <begin position="27"/>
        <end position="247"/>
    </location>
</feature>
<organism evidence="2 3">
    <name type="scientific">Phytoactinopolyspora halotolerans</name>
    <dbReference type="NCBI Taxonomy" id="1981512"/>
    <lineage>
        <taxon>Bacteria</taxon>
        <taxon>Bacillati</taxon>
        <taxon>Actinomycetota</taxon>
        <taxon>Actinomycetes</taxon>
        <taxon>Jiangellales</taxon>
        <taxon>Jiangellaceae</taxon>
        <taxon>Phytoactinopolyspora</taxon>
    </lineage>
</organism>
<protein>
    <submittedName>
        <fullName evidence="2">Aminoglycoside phosphotransferase family protein</fullName>
    </submittedName>
</protein>
<dbReference type="RefSeq" id="WP_163745223.1">
    <property type="nucleotide sequence ID" value="NZ_JAAGOA010000039.1"/>
</dbReference>
<dbReference type="AlphaFoldDB" id="A0A6L9SHL2"/>
<dbReference type="GO" id="GO:0016740">
    <property type="term" value="F:transferase activity"/>
    <property type="evidence" value="ECO:0007669"/>
    <property type="project" value="UniProtKB-KW"/>
</dbReference>
<keyword evidence="2" id="KW-0808">Transferase</keyword>
<dbReference type="Gene3D" id="3.90.1200.10">
    <property type="match status" value="1"/>
</dbReference>
<evidence type="ECO:0000313" key="3">
    <source>
        <dbReference type="Proteomes" id="UP000475214"/>
    </source>
</evidence>
<keyword evidence="3" id="KW-1185">Reference proteome</keyword>
<dbReference type="InterPro" id="IPR011009">
    <property type="entry name" value="Kinase-like_dom_sf"/>
</dbReference>
<dbReference type="Pfam" id="PF01636">
    <property type="entry name" value="APH"/>
    <property type="match status" value="1"/>
</dbReference>
<dbReference type="Proteomes" id="UP000475214">
    <property type="component" value="Unassembled WGS sequence"/>
</dbReference>
<evidence type="ECO:0000313" key="2">
    <source>
        <dbReference type="EMBL" id="NEE04679.1"/>
    </source>
</evidence>
<proteinExistence type="predicted"/>
<comment type="caution">
    <text evidence="2">The sequence shown here is derived from an EMBL/GenBank/DDBJ whole genome shotgun (WGS) entry which is preliminary data.</text>
</comment>
<dbReference type="SUPFAM" id="SSF56112">
    <property type="entry name" value="Protein kinase-like (PK-like)"/>
    <property type="match status" value="1"/>
</dbReference>
<gene>
    <name evidence="2" type="ORF">G1H10_31405</name>
</gene>
<dbReference type="EMBL" id="JAAGOA010000039">
    <property type="protein sequence ID" value="NEE04679.1"/>
    <property type="molecule type" value="Genomic_DNA"/>
</dbReference>
<sequence length="295" mass="32230">MDRTDTATARRILAWANTLHGTRFRLVRRLSGGFQSGTWLVRADEEQHEIGVFKWSPDRAWASQIIRGARAVELAREAGYPTPAWVARGVAGSGLAYHIQEYVPGRKNTRLTLEVAETLTGVIERHDSLDVDPGRCWSQYVQGQLAGGWDDARYAIAQACTAGSRFVASVDALVAAFGDVELPTGDLVHGDFRLGNVLFRSAQVAAVIDIEALGSGTRVYDYATLLTEDDVDPAGWEFIRAAGAQVAGTGVLARCFALVAVELADFVRWRAPERLSGVVETLTVRVQTLMRDVRT</sequence>
<evidence type="ECO:0000259" key="1">
    <source>
        <dbReference type="Pfam" id="PF01636"/>
    </source>
</evidence>
<name>A0A6L9SHL2_9ACTN</name>